<dbReference type="SUPFAM" id="SSF82784">
    <property type="entry name" value="OsmC-like"/>
    <property type="match status" value="1"/>
</dbReference>
<evidence type="ECO:0000313" key="1">
    <source>
        <dbReference type="EMBL" id="NMN93729.1"/>
    </source>
</evidence>
<dbReference type="PANTHER" id="PTHR35368">
    <property type="entry name" value="HYDROPEROXIDE REDUCTASE"/>
    <property type="match status" value="1"/>
</dbReference>
<dbReference type="Proteomes" id="UP000535543">
    <property type="component" value="Unassembled WGS sequence"/>
</dbReference>
<proteinExistence type="predicted"/>
<sequence>MTTTLQLNRVDLGAVTGLVNAISAHPEKAQTTWSSEVSWSGAFQSEAKIRAFEPVPSDEPPTLGGSDTAPNPVELLLSAFGSCLAVGYAANASVAGIEIKSLTIGLEGDLDLHVFLGLADGHAGFSSIRATVDLDSDADADAIAELHRKVAATSPVGHTLETAVPVTISAS</sequence>
<protein>
    <submittedName>
        <fullName evidence="1">OsmC family protein</fullName>
    </submittedName>
</protein>
<keyword evidence="2" id="KW-1185">Reference proteome</keyword>
<dbReference type="InterPro" id="IPR036102">
    <property type="entry name" value="OsmC/Ohrsf"/>
</dbReference>
<organism evidence="1 2">
    <name type="scientific">Antrihabitans stalactiti</name>
    <dbReference type="NCBI Taxonomy" id="2584121"/>
    <lineage>
        <taxon>Bacteria</taxon>
        <taxon>Bacillati</taxon>
        <taxon>Actinomycetota</taxon>
        <taxon>Actinomycetes</taxon>
        <taxon>Mycobacteriales</taxon>
        <taxon>Nocardiaceae</taxon>
        <taxon>Antrihabitans</taxon>
    </lineage>
</organism>
<evidence type="ECO:0000313" key="2">
    <source>
        <dbReference type="Proteomes" id="UP000535543"/>
    </source>
</evidence>
<dbReference type="Pfam" id="PF02566">
    <property type="entry name" value="OsmC"/>
    <property type="match status" value="1"/>
</dbReference>
<reference evidence="1 2" key="2">
    <citation type="submission" date="2020-06" db="EMBL/GenBank/DDBJ databases">
        <title>Antribacter stalactiti gen. nov., sp. nov., a new member of the family Nacardiaceae isolated from a cave.</title>
        <authorList>
            <person name="Kim I.S."/>
        </authorList>
    </citation>
    <scope>NUCLEOTIDE SEQUENCE [LARGE SCALE GENOMIC DNA]</scope>
    <source>
        <strain evidence="1 2">YC2-7</strain>
    </source>
</reference>
<reference evidence="1 2" key="1">
    <citation type="submission" date="2019-05" db="EMBL/GenBank/DDBJ databases">
        <authorList>
            <person name="Lee S.D."/>
        </authorList>
    </citation>
    <scope>NUCLEOTIDE SEQUENCE [LARGE SCALE GENOMIC DNA]</scope>
    <source>
        <strain evidence="1 2">YC2-7</strain>
    </source>
</reference>
<dbReference type="Gene3D" id="3.30.300.20">
    <property type="match status" value="1"/>
</dbReference>
<name>A0A848K5Q6_9NOCA</name>
<accession>A0A848K5Q6</accession>
<dbReference type="InterPro" id="IPR015946">
    <property type="entry name" value="KH_dom-like_a/b"/>
</dbReference>
<gene>
    <name evidence="1" type="ORF">FGL95_01585</name>
</gene>
<comment type="caution">
    <text evidence="1">The sequence shown here is derived from an EMBL/GenBank/DDBJ whole genome shotgun (WGS) entry which is preliminary data.</text>
</comment>
<dbReference type="InterPro" id="IPR003718">
    <property type="entry name" value="OsmC/Ohr_fam"/>
</dbReference>
<dbReference type="RefSeq" id="WP_169584424.1">
    <property type="nucleotide sequence ID" value="NZ_VCQU01000001.1"/>
</dbReference>
<dbReference type="EMBL" id="VCQU01000001">
    <property type="protein sequence ID" value="NMN93729.1"/>
    <property type="molecule type" value="Genomic_DNA"/>
</dbReference>
<dbReference type="InterPro" id="IPR052924">
    <property type="entry name" value="OsmC/Ohr_hydroprdx_reductase"/>
</dbReference>
<dbReference type="AlphaFoldDB" id="A0A848K5Q6"/>
<dbReference type="PANTHER" id="PTHR35368:SF1">
    <property type="entry name" value="HYDROPEROXIDE REDUCTASE"/>
    <property type="match status" value="1"/>
</dbReference>